<dbReference type="Proteomes" id="UP000256269">
    <property type="component" value="Unassembled WGS sequence"/>
</dbReference>
<dbReference type="PANTHER" id="PTHR43156:SF2">
    <property type="entry name" value="STAGE II SPORULATION PROTEIN E"/>
    <property type="match status" value="1"/>
</dbReference>
<evidence type="ECO:0000256" key="1">
    <source>
        <dbReference type="ARBA" id="ARBA00022801"/>
    </source>
</evidence>
<feature type="domain" description="PPM-type phosphatase" evidence="3">
    <location>
        <begin position="314"/>
        <end position="533"/>
    </location>
</feature>
<evidence type="ECO:0000259" key="3">
    <source>
        <dbReference type="SMART" id="SM00331"/>
    </source>
</evidence>
<dbReference type="GO" id="GO:0016791">
    <property type="term" value="F:phosphatase activity"/>
    <property type="evidence" value="ECO:0007669"/>
    <property type="project" value="TreeGrafter"/>
</dbReference>
<dbReference type="SUPFAM" id="SSF55781">
    <property type="entry name" value="GAF domain-like"/>
    <property type="match status" value="1"/>
</dbReference>
<evidence type="ECO:0000313" key="4">
    <source>
        <dbReference type="EMBL" id="REH51680.1"/>
    </source>
</evidence>
<sequence>MVDRHSAPGIPVPTRSGPTGTELGAVPLSRQETVGAAVWQALLDGADKAVLVQDGRGVVRVVSRRAAELFPDLRPGVELAGVAGFTGSEQVEVETTCQGVAWRWLPRRLDADHVSWHGDPTEPDEPWCEKCAQARFLANTSRLLGSSLRREQTLRSIVQLAVPTLADCCAVMLPARRGRVEWWRYTRGGDTEHGRVGQHALRSVTALAEAYSGSATKPMAGHPVGGARLDWLLAGDADSPDSVTVVPLRHEGLPTGALVLVGNGSLDNTEVVRDYAGRAAAALSSAHSYSDQARATEVLEASLLPAPLPEVPGVEWAACYRPAHSTIRVGGDFYDVFPESDGRALFLLGDVCGNGVEAATLAGRIRHTVEALRLVETEPTKLLHLLNKAILTSSDNRFATLVVGAMERLESGAVQVRLASGGHPSPVVLRASGAVEEVTVPGTLVGVLPDPHFSEATVTLSAGDVCMLYSDGVTEARGGSDGREQFGAHRLSEAIGSGAGLAAHDLTRHVESRLDEWLAGRDHDDVALLALQAV</sequence>
<dbReference type="Gene3D" id="3.30.450.40">
    <property type="match status" value="1"/>
</dbReference>
<name>A0A3E0HZE3_9PSEU</name>
<reference evidence="4 5" key="1">
    <citation type="submission" date="2018-08" db="EMBL/GenBank/DDBJ databases">
        <title>Genomic Encyclopedia of Archaeal and Bacterial Type Strains, Phase II (KMG-II): from individual species to whole genera.</title>
        <authorList>
            <person name="Goeker M."/>
        </authorList>
    </citation>
    <scope>NUCLEOTIDE SEQUENCE [LARGE SCALE GENOMIC DNA]</scope>
    <source>
        <strain evidence="4 5">DSM 45791</strain>
    </source>
</reference>
<keyword evidence="1" id="KW-0378">Hydrolase</keyword>
<dbReference type="InterPro" id="IPR001932">
    <property type="entry name" value="PPM-type_phosphatase-like_dom"/>
</dbReference>
<gene>
    <name evidence="4" type="ORF">BCF44_103129</name>
</gene>
<dbReference type="SUPFAM" id="SSF81606">
    <property type="entry name" value="PP2C-like"/>
    <property type="match status" value="1"/>
</dbReference>
<organism evidence="4 5">
    <name type="scientific">Kutzneria buriramensis</name>
    <dbReference type="NCBI Taxonomy" id="1045776"/>
    <lineage>
        <taxon>Bacteria</taxon>
        <taxon>Bacillati</taxon>
        <taxon>Actinomycetota</taxon>
        <taxon>Actinomycetes</taxon>
        <taxon>Pseudonocardiales</taxon>
        <taxon>Pseudonocardiaceae</taxon>
        <taxon>Kutzneria</taxon>
    </lineage>
</organism>
<keyword evidence="5" id="KW-1185">Reference proteome</keyword>
<evidence type="ECO:0000313" key="5">
    <source>
        <dbReference type="Proteomes" id="UP000256269"/>
    </source>
</evidence>
<accession>A0A3E0HZE3</accession>
<protein>
    <submittedName>
        <fullName evidence="4">Stage II sporulation protein E</fullName>
    </submittedName>
</protein>
<feature type="region of interest" description="Disordered" evidence="2">
    <location>
        <begin position="1"/>
        <end position="21"/>
    </location>
</feature>
<dbReference type="EMBL" id="QUNO01000003">
    <property type="protein sequence ID" value="REH51680.1"/>
    <property type="molecule type" value="Genomic_DNA"/>
</dbReference>
<comment type="caution">
    <text evidence="4">The sequence shown here is derived from an EMBL/GenBank/DDBJ whole genome shotgun (WGS) entry which is preliminary data.</text>
</comment>
<dbReference type="InterPro" id="IPR036457">
    <property type="entry name" value="PPM-type-like_dom_sf"/>
</dbReference>
<dbReference type="InterPro" id="IPR029016">
    <property type="entry name" value="GAF-like_dom_sf"/>
</dbReference>
<dbReference type="Pfam" id="PF07228">
    <property type="entry name" value="SpoIIE"/>
    <property type="match status" value="1"/>
</dbReference>
<dbReference type="InterPro" id="IPR052016">
    <property type="entry name" value="Bact_Sigma-Reg"/>
</dbReference>
<dbReference type="PANTHER" id="PTHR43156">
    <property type="entry name" value="STAGE II SPORULATION PROTEIN E-RELATED"/>
    <property type="match status" value="1"/>
</dbReference>
<dbReference type="Gene3D" id="3.60.40.10">
    <property type="entry name" value="PPM-type phosphatase domain"/>
    <property type="match status" value="1"/>
</dbReference>
<dbReference type="AlphaFoldDB" id="A0A3E0HZE3"/>
<proteinExistence type="predicted"/>
<evidence type="ECO:0000256" key="2">
    <source>
        <dbReference type="SAM" id="MobiDB-lite"/>
    </source>
</evidence>
<dbReference type="SMART" id="SM00331">
    <property type="entry name" value="PP2C_SIG"/>
    <property type="match status" value="1"/>
</dbReference>